<gene>
    <name evidence="1" type="ORF">YQE_02360</name>
</gene>
<protein>
    <submittedName>
        <fullName evidence="1">Uncharacterized protein</fullName>
    </submittedName>
</protein>
<dbReference type="FunFam" id="2.40.70.10:FF:000130">
    <property type="entry name" value="Retrovirus-related Pol polyprotein from transposon opus-like Protein"/>
    <property type="match status" value="1"/>
</dbReference>
<dbReference type="InterPro" id="IPR001969">
    <property type="entry name" value="Aspartic_peptidase_AS"/>
</dbReference>
<dbReference type="SUPFAM" id="SSF50630">
    <property type="entry name" value="Acid proteases"/>
    <property type="match status" value="1"/>
</dbReference>
<dbReference type="EMBL" id="KB740152">
    <property type="protein sequence ID" value="ENN81221.1"/>
    <property type="molecule type" value="Genomic_DNA"/>
</dbReference>
<sequence length="255" mass="28750">MLSVHTEGPQVHTPLHFQSGKRGPESLVVVNDTENTSRQQVKQEIELVSRRLTIVDPITKIRFLIDSGSDVSLIPKRIGDQSQASNFSLYAANNTEIRTYGTRNLSISLGLRRNFTWSFIIADTDHAIIGADFINKFKLLIDLLANKVIDSETRTTVNGRLTSGTTSILTPSQTCKYYAILKQYPQFYILKFSAAPQQLKHQTNHVIITKGQPISSKPRRLAPDKLKIAKQEFQYLLDQGMTNTLFPIFTISPIF</sequence>
<dbReference type="AlphaFoldDB" id="N6UKN5"/>
<feature type="non-terminal residue" evidence="1">
    <location>
        <position position="1"/>
    </location>
</feature>
<dbReference type="PROSITE" id="PS00141">
    <property type="entry name" value="ASP_PROTEASE"/>
    <property type="match status" value="1"/>
</dbReference>
<accession>N6UKN5</accession>
<name>N6UKN5_DENPD</name>
<dbReference type="OMA" id="VRHYITT"/>
<evidence type="ECO:0000313" key="1">
    <source>
        <dbReference type="EMBL" id="ENN81221.1"/>
    </source>
</evidence>
<dbReference type="GO" id="GO:0006508">
    <property type="term" value="P:proteolysis"/>
    <property type="evidence" value="ECO:0007669"/>
    <property type="project" value="InterPro"/>
</dbReference>
<dbReference type="Gene3D" id="2.40.70.10">
    <property type="entry name" value="Acid Proteases"/>
    <property type="match status" value="1"/>
</dbReference>
<dbReference type="GO" id="GO:0004190">
    <property type="term" value="F:aspartic-type endopeptidase activity"/>
    <property type="evidence" value="ECO:0007669"/>
    <property type="project" value="InterPro"/>
</dbReference>
<reference evidence="1" key="1">
    <citation type="journal article" date="2013" name="Genome Biol.">
        <title>Draft genome of the mountain pine beetle, Dendroctonus ponderosae Hopkins, a major forest pest.</title>
        <authorList>
            <person name="Keeling C.I."/>
            <person name="Yuen M.M."/>
            <person name="Liao N.Y."/>
            <person name="Docking T.R."/>
            <person name="Chan S.K."/>
            <person name="Taylor G.A."/>
            <person name="Palmquist D.L."/>
            <person name="Jackman S.D."/>
            <person name="Nguyen A."/>
            <person name="Li M."/>
            <person name="Henderson H."/>
            <person name="Janes J.K."/>
            <person name="Zhao Y."/>
            <person name="Pandoh P."/>
            <person name="Moore R."/>
            <person name="Sperling F.A."/>
            <person name="Huber D.P."/>
            <person name="Birol I."/>
            <person name="Jones S.J."/>
            <person name="Bohlmann J."/>
        </authorList>
    </citation>
    <scope>NUCLEOTIDE SEQUENCE</scope>
</reference>
<dbReference type="HOGENOM" id="CLU_1090950_0_0_1"/>
<organism evidence="1">
    <name type="scientific">Dendroctonus ponderosae</name>
    <name type="common">Mountain pine beetle</name>
    <dbReference type="NCBI Taxonomy" id="77166"/>
    <lineage>
        <taxon>Eukaryota</taxon>
        <taxon>Metazoa</taxon>
        <taxon>Ecdysozoa</taxon>
        <taxon>Arthropoda</taxon>
        <taxon>Hexapoda</taxon>
        <taxon>Insecta</taxon>
        <taxon>Pterygota</taxon>
        <taxon>Neoptera</taxon>
        <taxon>Endopterygota</taxon>
        <taxon>Coleoptera</taxon>
        <taxon>Polyphaga</taxon>
        <taxon>Cucujiformia</taxon>
        <taxon>Curculionidae</taxon>
        <taxon>Scolytinae</taxon>
        <taxon>Dendroctonus</taxon>
    </lineage>
</organism>
<dbReference type="InterPro" id="IPR021109">
    <property type="entry name" value="Peptidase_aspartic_dom_sf"/>
</dbReference>
<proteinExistence type="predicted"/>